<evidence type="ECO:0000259" key="7">
    <source>
        <dbReference type="PROSITE" id="PS50112"/>
    </source>
</evidence>
<comment type="catalytic activity">
    <reaction evidence="1">
        <text>ATP + protein L-histidine = ADP + protein N-phospho-L-histidine.</text>
        <dbReference type="EC" id="2.7.13.3"/>
    </reaction>
</comment>
<dbReference type="Gene3D" id="1.10.287.130">
    <property type="match status" value="1"/>
</dbReference>
<dbReference type="SUPFAM" id="SSF52172">
    <property type="entry name" value="CheY-like"/>
    <property type="match status" value="1"/>
</dbReference>
<dbReference type="CDD" id="cd00130">
    <property type="entry name" value="PAS"/>
    <property type="match status" value="1"/>
</dbReference>
<proteinExistence type="predicted"/>
<dbReference type="SMART" id="SM00387">
    <property type="entry name" value="HATPase_c"/>
    <property type="match status" value="1"/>
</dbReference>
<feature type="domain" description="PAS" evidence="7">
    <location>
        <begin position="205"/>
        <end position="253"/>
    </location>
</feature>
<reference evidence="9" key="1">
    <citation type="journal article" date="2019" name="Int. J. Syst. Evol. Microbiol.">
        <title>The Global Catalogue of Microorganisms (GCM) 10K type strain sequencing project: providing services to taxonomists for standard genome sequencing and annotation.</title>
        <authorList>
            <consortium name="The Broad Institute Genomics Platform"/>
            <consortium name="The Broad Institute Genome Sequencing Center for Infectious Disease"/>
            <person name="Wu L."/>
            <person name="Ma J."/>
        </authorList>
    </citation>
    <scope>NUCLEOTIDE SEQUENCE [LARGE SCALE GENOMIC DNA]</scope>
    <source>
        <strain evidence="9">JCM 18715</strain>
    </source>
</reference>
<feature type="domain" description="Histidine kinase" evidence="5">
    <location>
        <begin position="349"/>
        <end position="571"/>
    </location>
</feature>
<feature type="domain" description="Response regulatory" evidence="6">
    <location>
        <begin position="590"/>
        <end position="712"/>
    </location>
</feature>
<dbReference type="EC" id="2.7.13.3" evidence="2"/>
<organism evidence="8 9">
    <name type="scientific">Viridibacterium curvum</name>
    <dbReference type="NCBI Taxonomy" id="1101404"/>
    <lineage>
        <taxon>Bacteria</taxon>
        <taxon>Pseudomonadati</taxon>
        <taxon>Pseudomonadota</taxon>
        <taxon>Betaproteobacteria</taxon>
        <taxon>Rhodocyclales</taxon>
        <taxon>Rhodocyclaceae</taxon>
        <taxon>Viridibacterium</taxon>
    </lineage>
</organism>
<dbReference type="CDD" id="cd16922">
    <property type="entry name" value="HATPase_EvgS-ArcB-TorS-like"/>
    <property type="match status" value="1"/>
</dbReference>
<keyword evidence="3 4" id="KW-0597">Phosphoprotein</keyword>
<dbReference type="PROSITE" id="PS50112">
    <property type="entry name" value="PAS"/>
    <property type="match status" value="2"/>
</dbReference>
<dbReference type="GO" id="GO:0005524">
    <property type="term" value="F:ATP binding"/>
    <property type="evidence" value="ECO:0007669"/>
    <property type="project" value="UniProtKB-KW"/>
</dbReference>
<dbReference type="NCBIfam" id="TIGR00229">
    <property type="entry name" value="sensory_box"/>
    <property type="match status" value="1"/>
</dbReference>
<dbReference type="Pfam" id="PF00072">
    <property type="entry name" value="Response_reg"/>
    <property type="match status" value="1"/>
</dbReference>
<dbReference type="SMART" id="SM00448">
    <property type="entry name" value="REC"/>
    <property type="match status" value="1"/>
</dbReference>
<dbReference type="CDD" id="cd00082">
    <property type="entry name" value="HisKA"/>
    <property type="match status" value="1"/>
</dbReference>
<dbReference type="EMBL" id="BAABLD010000008">
    <property type="protein sequence ID" value="GAA5167850.1"/>
    <property type="molecule type" value="Genomic_DNA"/>
</dbReference>
<dbReference type="Gene3D" id="3.40.50.2300">
    <property type="match status" value="1"/>
</dbReference>
<dbReference type="RefSeq" id="WP_345533603.1">
    <property type="nucleotide sequence ID" value="NZ_BAABLD010000008.1"/>
</dbReference>
<keyword evidence="8" id="KW-0547">Nucleotide-binding</keyword>
<comment type="caution">
    <text evidence="8">The sequence shown here is derived from an EMBL/GenBank/DDBJ whole genome shotgun (WGS) entry which is preliminary data.</text>
</comment>
<dbReference type="InterPro" id="IPR001789">
    <property type="entry name" value="Sig_transdc_resp-reg_receiver"/>
</dbReference>
<dbReference type="InterPro" id="IPR000014">
    <property type="entry name" value="PAS"/>
</dbReference>
<dbReference type="InterPro" id="IPR003661">
    <property type="entry name" value="HisK_dim/P_dom"/>
</dbReference>
<evidence type="ECO:0000256" key="1">
    <source>
        <dbReference type="ARBA" id="ARBA00000085"/>
    </source>
</evidence>
<dbReference type="InterPro" id="IPR036097">
    <property type="entry name" value="HisK_dim/P_sf"/>
</dbReference>
<evidence type="ECO:0000256" key="4">
    <source>
        <dbReference type="PROSITE-ProRule" id="PRU00169"/>
    </source>
</evidence>
<dbReference type="Pfam" id="PF02518">
    <property type="entry name" value="HATPase_c"/>
    <property type="match status" value="1"/>
</dbReference>
<keyword evidence="8" id="KW-0067">ATP-binding</keyword>
<keyword evidence="9" id="KW-1185">Reference proteome</keyword>
<feature type="domain" description="PAS" evidence="7">
    <location>
        <begin position="75"/>
        <end position="123"/>
    </location>
</feature>
<evidence type="ECO:0000256" key="2">
    <source>
        <dbReference type="ARBA" id="ARBA00012438"/>
    </source>
</evidence>
<evidence type="ECO:0000313" key="8">
    <source>
        <dbReference type="EMBL" id="GAA5167850.1"/>
    </source>
</evidence>
<dbReference type="PANTHER" id="PTHR45339:SF3">
    <property type="entry name" value="HISTIDINE KINASE"/>
    <property type="match status" value="1"/>
</dbReference>
<sequence length="735" mass="79609">MKAANPFLAALSLLAILLAAAAVVLGWHLSLVLLSLAAAAVWPAWMLLSGGGDAAGLRWDGDERFGTPLAETERWQAYIQQILDASDMMIYVRDAAGVFRFVNEEFAKDRGRSFEELVGTSYMVTQDSLDEDARVLAGENICKEEWRVHPLTGGEVCRIHTKRAGRDVDGRPVVIGTSHDITDLRRAQRSLQGALDRERERADRIRAYTQRLIDVIPHPVYVKDAHSRYLLVNDAFVEERGVPREAIIGDSSIHPTSAKPLSEAVAEAIAKSVSVEDAEVLAGRVVLKEEVRPHPETGAELCRIISKRACLDAEGRQVIVGANIDVTSWRQAERRAEQASRAKSLFLASMSHEIRTPLNGVIGMLRKVMRSPTLPESDRNSLGVGMRSAESLLAILNDILDFSKIEAGELRLESIDFELPQLVQDCCQPFAESASDGKVSFAISVAPGVPAWVKGDPTRLRQLLLNLVGNAMKFTLQGSVEVRVMPLASFDGHSWVRFEVEDSGVGIATKAIPTIFQVFQQADSSTTRRFGGTGLGLAICQQLVGAMGGSISVQSVEGRGSTFRFDLPMMPGTPQSLATPATFAQTHRLSILCAEDDEVNRLIIGDLLADLGHTVEMVGDGLQALHALARTDFDIVLMDARMPVMDGYDATRAIRAGGLPGAQVLRPQVTVAALTANASASDRETCLAAGMDEFLIKPIEEAALHRVLQTTIDHLLADGRLLQPLATSAPASQAS</sequence>
<accession>A0ABP9QV58</accession>
<dbReference type="InterPro" id="IPR005467">
    <property type="entry name" value="His_kinase_dom"/>
</dbReference>
<dbReference type="Pfam" id="PF08448">
    <property type="entry name" value="PAS_4"/>
    <property type="match status" value="2"/>
</dbReference>
<dbReference type="SMART" id="SM00388">
    <property type="entry name" value="HisKA"/>
    <property type="match status" value="1"/>
</dbReference>
<dbReference type="Pfam" id="PF00512">
    <property type="entry name" value="HisKA"/>
    <property type="match status" value="1"/>
</dbReference>
<dbReference type="InterPro" id="IPR036890">
    <property type="entry name" value="HATPase_C_sf"/>
</dbReference>
<name>A0ABP9QV58_9RHOO</name>
<evidence type="ECO:0000259" key="5">
    <source>
        <dbReference type="PROSITE" id="PS50109"/>
    </source>
</evidence>
<dbReference type="InterPro" id="IPR004358">
    <property type="entry name" value="Sig_transdc_His_kin-like_C"/>
</dbReference>
<evidence type="ECO:0000256" key="3">
    <source>
        <dbReference type="ARBA" id="ARBA00022553"/>
    </source>
</evidence>
<dbReference type="InterPro" id="IPR011006">
    <property type="entry name" value="CheY-like_superfamily"/>
</dbReference>
<dbReference type="CDD" id="cd17546">
    <property type="entry name" value="REC_hyHK_CKI1_RcsC-like"/>
    <property type="match status" value="1"/>
</dbReference>
<dbReference type="InterPro" id="IPR013656">
    <property type="entry name" value="PAS_4"/>
</dbReference>
<dbReference type="PANTHER" id="PTHR45339">
    <property type="entry name" value="HYBRID SIGNAL TRANSDUCTION HISTIDINE KINASE J"/>
    <property type="match status" value="1"/>
</dbReference>
<dbReference type="PRINTS" id="PR00344">
    <property type="entry name" value="BCTRLSENSOR"/>
</dbReference>
<evidence type="ECO:0000313" key="9">
    <source>
        <dbReference type="Proteomes" id="UP001500547"/>
    </source>
</evidence>
<dbReference type="Proteomes" id="UP001500547">
    <property type="component" value="Unassembled WGS sequence"/>
</dbReference>
<protein>
    <recommendedName>
        <fullName evidence="2">histidine kinase</fullName>
        <ecNumber evidence="2">2.7.13.3</ecNumber>
    </recommendedName>
</protein>
<dbReference type="SUPFAM" id="SSF47384">
    <property type="entry name" value="Homodimeric domain of signal transducing histidine kinase"/>
    <property type="match status" value="1"/>
</dbReference>
<dbReference type="InterPro" id="IPR035965">
    <property type="entry name" value="PAS-like_dom_sf"/>
</dbReference>
<gene>
    <name evidence="8" type="ORF">GCM10025770_27100</name>
</gene>
<feature type="modified residue" description="4-aspartylphosphate" evidence="4">
    <location>
        <position position="639"/>
    </location>
</feature>
<dbReference type="InterPro" id="IPR003594">
    <property type="entry name" value="HATPase_dom"/>
</dbReference>
<dbReference type="Gene3D" id="3.30.450.20">
    <property type="entry name" value="PAS domain"/>
    <property type="match status" value="2"/>
</dbReference>
<dbReference type="Gene3D" id="3.30.565.10">
    <property type="entry name" value="Histidine kinase-like ATPase, C-terminal domain"/>
    <property type="match status" value="1"/>
</dbReference>
<dbReference type="SUPFAM" id="SSF55874">
    <property type="entry name" value="ATPase domain of HSP90 chaperone/DNA topoisomerase II/histidine kinase"/>
    <property type="match status" value="1"/>
</dbReference>
<dbReference type="SMART" id="SM00091">
    <property type="entry name" value="PAS"/>
    <property type="match status" value="2"/>
</dbReference>
<dbReference type="SUPFAM" id="SSF55785">
    <property type="entry name" value="PYP-like sensor domain (PAS domain)"/>
    <property type="match status" value="2"/>
</dbReference>
<dbReference type="PROSITE" id="PS50109">
    <property type="entry name" value="HIS_KIN"/>
    <property type="match status" value="1"/>
</dbReference>
<dbReference type="PROSITE" id="PS50110">
    <property type="entry name" value="RESPONSE_REGULATORY"/>
    <property type="match status" value="1"/>
</dbReference>
<evidence type="ECO:0000259" key="6">
    <source>
        <dbReference type="PROSITE" id="PS50110"/>
    </source>
</evidence>